<dbReference type="InterPro" id="IPR038614">
    <property type="entry name" value="GK_N_sf"/>
</dbReference>
<feature type="domain" description="MOFRL-associated" evidence="3">
    <location>
        <begin position="22"/>
        <end position="249"/>
    </location>
</feature>
<name>A0A017HWJ6_9RHOB</name>
<evidence type="ECO:0000259" key="2">
    <source>
        <dbReference type="Pfam" id="PF05161"/>
    </source>
</evidence>
<dbReference type="Gene3D" id="3.40.50.10180">
    <property type="entry name" value="Glycerate kinase, MOFRL-like N-terminal domain"/>
    <property type="match status" value="1"/>
</dbReference>
<dbReference type="InterPro" id="IPR007835">
    <property type="entry name" value="MOFRL"/>
</dbReference>
<evidence type="ECO:0000313" key="4">
    <source>
        <dbReference type="EMBL" id="EYD78109.1"/>
    </source>
</evidence>
<dbReference type="GO" id="GO:0008887">
    <property type="term" value="F:glycerate kinase activity"/>
    <property type="evidence" value="ECO:0007669"/>
    <property type="project" value="InterPro"/>
</dbReference>
<proteinExistence type="predicted"/>
<keyword evidence="5" id="KW-1185">Reference proteome</keyword>
<keyword evidence="4" id="KW-0808">Transferase</keyword>
<keyword evidence="4" id="KW-0418">Kinase</keyword>
<protein>
    <submittedName>
        <fullName evidence="4">D-glycerate 2-kinase</fullName>
        <ecNumber evidence="4">2.7.1.-</ecNumber>
    </submittedName>
</protein>
<dbReference type="GO" id="GO:0005737">
    <property type="term" value="C:cytoplasm"/>
    <property type="evidence" value="ECO:0007669"/>
    <property type="project" value="TreeGrafter"/>
</dbReference>
<sequence length="464" mass="47620">MSPDVLPDRDEAACLPELRSEALALYRAAVKAADPRRLVDRALEEEAPALAAARRVVMVSVGKAGLAMAEAARPHVAYRLRHAVVVTTAQAARPLDWARVIAGGHPLPDKGSLEGGAAVVSALAGLREDDLVLLLVSGGGSALLAAPPPGVSINDKVRLANALLRSGAGIGEMNAVRAAVSALKGGGLARLAMPAPVLALLLSDVPGDDVGVIASGLSAPVRPDPARALEVLRRHGLLDGAPRSVLAHLDDALAAPRPIPNPRVRNRVIGSNSISVDAMEAVLRKSGRRVLRVPGWLEGAVAQAAERLVALMREAADGGPAAVVAGGETSVLVRGSGQGGRNQELALRVALLFERLPSGTPWVFLSGGTDGRDGPTDAAGGLVDPLSLSRMRGAGLDPEARLARNDSYPALVASGDVLPLEATDTNVADVQVALLGRAGPDLLPGGARVEERETEAAMEPSPRL</sequence>
<evidence type="ECO:0000256" key="1">
    <source>
        <dbReference type="SAM" id="MobiDB-lite"/>
    </source>
</evidence>
<dbReference type="AlphaFoldDB" id="A0A017HWJ6"/>
<dbReference type="EC" id="2.7.1.-" evidence="4"/>
<dbReference type="SUPFAM" id="SSF82544">
    <property type="entry name" value="GckA/TtuD-like"/>
    <property type="match status" value="1"/>
</dbReference>
<dbReference type="Gene3D" id="3.40.1480.10">
    <property type="entry name" value="MOFRL domain"/>
    <property type="match status" value="1"/>
</dbReference>
<feature type="region of interest" description="Disordered" evidence="1">
    <location>
        <begin position="442"/>
        <end position="464"/>
    </location>
</feature>
<feature type="domain" description="MOFRL" evidence="2">
    <location>
        <begin position="322"/>
        <end position="429"/>
    </location>
</feature>
<dbReference type="RefSeq" id="WP_051521582.1">
    <property type="nucleotide sequence ID" value="NZ_KK088623.1"/>
</dbReference>
<dbReference type="InterPro" id="IPR039760">
    <property type="entry name" value="MOFRL_protein"/>
</dbReference>
<dbReference type="PANTHER" id="PTHR12227">
    <property type="entry name" value="GLYCERATE KINASE"/>
    <property type="match status" value="1"/>
</dbReference>
<reference evidence="4 5" key="1">
    <citation type="submission" date="2013-02" db="EMBL/GenBank/DDBJ databases">
        <authorList>
            <person name="Fiebig A."/>
            <person name="Goeker M."/>
            <person name="Klenk H.-P.P."/>
        </authorList>
    </citation>
    <scope>NUCLEOTIDE SEQUENCE [LARGE SCALE GENOMIC DNA]</scope>
    <source>
        <strain evidence="4 5">DSM 19309</strain>
    </source>
</reference>
<dbReference type="PANTHER" id="PTHR12227:SF0">
    <property type="entry name" value="GLYCERATE KINASE"/>
    <property type="match status" value="1"/>
</dbReference>
<comment type="caution">
    <text evidence="4">The sequence shown here is derived from an EMBL/GenBank/DDBJ whole genome shotgun (WGS) entry which is preliminary data.</text>
</comment>
<accession>A0A017HWJ6</accession>
<dbReference type="HOGENOM" id="CLU_032279_1_1_5"/>
<dbReference type="Pfam" id="PF13660">
    <property type="entry name" value="DUF4147"/>
    <property type="match status" value="1"/>
</dbReference>
<organism evidence="4 5">
    <name type="scientific">Rubellimicrobium mesophilum DSM 19309</name>
    <dbReference type="NCBI Taxonomy" id="442562"/>
    <lineage>
        <taxon>Bacteria</taxon>
        <taxon>Pseudomonadati</taxon>
        <taxon>Pseudomonadota</taxon>
        <taxon>Alphaproteobacteria</taxon>
        <taxon>Rhodobacterales</taxon>
        <taxon>Roseobacteraceae</taxon>
        <taxon>Rubellimicrobium</taxon>
    </lineage>
</organism>
<dbReference type="Pfam" id="PF05161">
    <property type="entry name" value="MOFRL"/>
    <property type="match status" value="1"/>
</dbReference>
<gene>
    <name evidence="4" type="ORF">Rumeso_00312</name>
</gene>
<dbReference type="Proteomes" id="UP000019666">
    <property type="component" value="Unassembled WGS sequence"/>
</dbReference>
<dbReference type="PATRIC" id="fig|442562.3.peg.311"/>
<evidence type="ECO:0000259" key="3">
    <source>
        <dbReference type="Pfam" id="PF13660"/>
    </source>
</evidence>
<dbReference type="STRING" id="442562.Rumeso_00312"/>
<dbReference type="InterPro" id="IPR037035">
    <property type="entry name" value="GK-like_C_sf"/>
</dbReference>
<dbReference type="InterPro" id="IPR025286">
    <property type="entry name" value="MOFRL_assoc_dom"/>
</dbReference>
<evidence type="ECO:0000313" key="5">
    <source>
        <dbReference type="Proteomes" id="UP000019666"/>
    </source>
</evidence>
<dbReference type="EMBL" id="AOSK01000015">
    <property type="protein sequence ID" value="EYD78109.1"/>
    <property type="molecule type" value="Genomic_DNA"/>
</dbReference>